<dbReference type="InterPro" id="IPR009071">
    <property type="entry name" value="HMG_box_dom"/>
</dbReference>
<comment type="caution">
    <text evidence="6">The sequence shown here is derived from an EMBL/GenBank/DDBJ whole genome shotgun (WGS) entry which is preliminary data.</text>
</comment>
<dbReference type="PANTHER" id="PTHR10270">
    <property type="entry name" value="SOX TRANSCRIPTION FACTOR"/>
    <property type="match status" value="1"/>
</dbReference>
<evidence type="ECO:0000256" key="1">
    <source>
        <dbReference type="ARBA" id="ARBA00023125"/>
    </source>
</evidence>
<dbReference type="InterPro" id="IPR036910">
    <property type="entry name" value="HMG_box_dom_sf"/>
</dbReference>
<accession>A0A0L6VFL3</accession>
<feature type="compositionally biased region" description="Polar residues" evidence="4">
    <location>
        <begin position="49"/>
        <end position="67"/>
    </location>
</feature>
<feature type="region of interest" description="Disordered" evidence="4">
    <location>
        <begin position="541"/>
        <end position="571"/>
    </location>
</feature>
<dbReference type="Proteomes" id="UP000037035">
    <property type="component" value="Unassembled WGS sequence"/>
</dbReference>
<dbReference type="GO" id="GO:0030154">
    <property type="term" value="P:cell differentiation"/>
    <property type="evidence" value="ECO:0007669"/>
    <property type="project" value="TreeGrafter"/>
</dbReference>
<dbReference type="GO" id="GO:0005634">
    <property type="term" value="C:nucleus"/>
    <property type="evidence" value="ECO:0007669"/>
    <property type="project" value="UniProtKB-UniRule"/>
</dbReference>
<evidence type="ECO:0000256" key="4">
    <source>
        <dbReference type="SAM" id="MobiDB-lite"/>
    </source>
</evidence>
<feature type="compositionally biased region" description="Polar residues" evidence="4">
    <location>
        <begin position="313"/>
        <end position="325"/>
    </location>
</feature>
<dbReference type="SUPFAM" id="SSF47095">
    <property type="entry name" value="HMG-box"/>
    <property type="match status" value="1"/>
</dbReference>
<feature type="region of interest" description="Disordered" evidence="4">
    <location>
        <begin position="253"/>
        <end position="329"/>
    </location>
</feature>
<dbReference type="EMBL" id="LAVV01006504">
    <property type="protein sequence ID" value="KNZ59581.1"/>
    <property type="molecule type" value="Genomic_DNA"/>
</dbReference>
<feature type="compositionally biased region" description="Basic and acidic residues" evidence="4">
    <location>
        <begin position="174"/>
        <end position="188"/>
    </location>
</feature>
<evidence type="ECO:0000313" key="7">
    <source>
        <dbReference type="Proteomes" id="UP000037035"/>
    </source>
</evidence>
<keyword evidence="3" id="KW-0539">Nucleus</keyword>
<keyword evidence="1 3" id="KW-0238">DNA-binding</keyword>
<evidence type="ECO:0000256" key="3">
    <source>
        <dbReference type="PROSITE-ProRule" id="PRU00267"/>
    </source>
</evidence>
<proteinExistence type="predicted"/>
<evidence type="ECO:0000256" key="2">
    <source>
        <dbReference type="ARBA" id="ARBA00023163"/>
    </source>
</evidence>
<dbReference type="STRING" id="27349.A0A0L6VFL3"/>
<dbReference type="InterPro" id="IPR050140">
    <property type="entry name" value="SRY-related_HMG-box_TF-like"/>
</dbReference>
<dbReference type="CDD" id="cd01389">
    <property type="entry name" value="HMG-box_ROX1-like"/>
    <property type="match status" value="1"/>
</dbReference>
<keyword evidence="7" id="KW-1185">Reference proteome</keyword>
<feature type="region of interest" description="Disordered" evidence="4">
    <location>
        <begin position="150"/>
        <end position="192"/>
    </location>
</feature>
<feature type="domain" description="HMG box" evidence="5">
    <location>
        <begin position="187"/>
        <end position="255"/>
    </location>
</feature>
<feature type="region of interest" description="Disordered" evidence="4">
    <location>
        <begin position="25"/>
        <end position="84"/>
    </location>
</feature>
<dbReference type="GO" id="GO:0000978">
    <property type="term" value="F:RNA polymerase II cis-regulatory region sequence-specific DNA binding"/>
    <property type="evidence" value="ECO:0007669"/>
    <property type="project" value="TreeGrafter"/>
</dbReference>
<feature type="compositionally biased region" description="Polar residues" evidence="4">
    <location>
        <begin position="561"/>
        <end position="571"/>
    </location>
</feature>
<feature type="DNA-binding region" description="HMG box" evidence="3">
    <location>
        <begin position="187"/>
        <end position="255"/>
    </location>
</feature>
<dbReference type="GO" id="GO:0001228">
    <property type="term" value="F:DNA-binding transcription activator activity, RNA polymerase II-specific"/>
    <property type="evidence" value="ECO:0007669"/>
    <property type="project" value="TreeGrafter"/>
</dbReference>
<evidence type="ECO:0000259" key="5">
    <source>
        <dbReference type="PROSITE" id="PS50118"/>
    </source>
</evidence>
<dbReference type="PANTHER" id="PTHR10270:SF161">
    <property type="entry name" value="SEX-DETERMINING REGION Y PROTEIN"/>
    <property type="match status" value="1"/>
</dbReference>
<feature type="compositionally biased region" description="Low complexity" evidence="4">
    <location>
        <begin position="25"/>
        <end position="39"/>
    </location>
</feature>
<name>A0A0L6VFL3_9BASI</name>
<dbReference type="VEuPathDB" id="FungiDB:VP01_16g7"/>
<dbReference type="Pfam" id="PF00505">
    <property type="entry name" value="HMG_box"/>
    <property type="match status" value="1"/>
</dbReference>
<organism evidence="6 7">
    <name type="scientific">Puccinia sorghi</name>
    <dbReference type="NCBI Taxonomy" id="27349"/>
    <lineage>
        <taxon>Eukaryota</taxon>
        <taxon>Fungi</taxon>
        <taxon>Dikarya</taxon>
        <taxon>Basidiomycota</taxon>
        <taxon>Pucciniomycotina</taxon>
        <taxon>Pucciniomycetes</taxon>
        <taxon>Pucciniales</taxon>
        <taxon>Pucciniaceae</taxon>
        <taxon>Puccinia</taxon>
    </lineage>
</organism>
<gene>
    <name evidence="6" type="ORF">VP01_16g7</name>
</gene>
<reference evidence="6 7" key="1">
    <citation type="submission" date="2015-08" db="EMBL/GenBank/DDBJ databases">
        <title>Next Generation Sequencing and Analysis of the Genome of Puccinia sorghi L Schw, the Causal Agent of Maize Common Rust.</title>
        <authorList>
            <person name="Rochi L."/>
            <person name="Burguener G."/>
            <person name="Darino M."/>
            <person name="Turjanski A."/>
            <person name="Kreff E."/>
            <person name="Dieguez M.J."/>
            <person name="Sacco F."/>
        </authorList>
    </citation>
    <scope>NUCLEOTIDE SEQUENCE [LARGE SCALE GENOMIC DNA]</scope>
    <source>
        <strain evidence="6 7">RO10H11247</strain>
    </source>
</reference>
<dbReference type="SMART" id="SM00398">
    <property type="entry name" value="HMG"/>
    <property type="match status" value="1"/>
</dbReference>
<dbReference type="PROSITE" id="PS50118">
    <property type="entry name" value="HMG_BOX_2"/>
    <property type="match status" value="1"/>
</dbReference>
<dbReference type="AlphaFoldDB" id="A0A0L6VFL3"/>
<protein>
    <recommendedName>
        <fullName evidence="5">HMG box domain-containing protein</fullName>
    </recommendedName>
</protein>
<keyword evidence="2" id="KW-0804">Transcription</keyword>
<dbReference type="OrthoDB" id="2497274at2759"/>
<dbReference type="Gene3D" id="1.10.30.10">
    <property type="entry name" value="High mobility group box domain"/>
    <property type="match status" value="1"/>
</dbReference>
<evidence type="ECO:0000313" key="6">
    <source>
        <dbReference type="EMBL" id="KNZ59581.1"/>
    </source>
</evidence>
<sequence length="571" mass="61354">MSIESSGVPLNSKNTLFGLGSLFSSSASARSRSSPPRLSIDGAFCGSQMAGSSADTLGSSNGDSGRNNRFADDGEEAQNTGNTHQYSLIPSDSAVANNPFSHSLIPTIVTSSGTENVQTPSAYLMTPEIKPSISEVGLIDFDLIKEFNLNDEPRPNQTSPASVIGHSAGLKSNHHGEAVAKKKEEKLPRPPNSWILYRSDKIVEMKSQHNGLAQCLLSKEIAAKWHSESPEVKNNYEKKAELIKAEHAIKYPDYKYSPKRRKPADTSKAGQKKKSAGAASPQEKSKRKESSSSGGSKNLPTHGSRKRKASYPADNSSAQEESSLPTLDAEAKSQLIHPGDLEDNLYSAYPALGKLAAATEIQSQRALASADYGNRLPSIESPIDAHPFNQQLLGQAPRFGPSGNAPLYPRQPSNVFGSQGFVPVAQSRPELQDYGRLDPQLQYENHLASLASPSTSGWPATLPDISTQSFQGGAPSLLGLSANHRQPDSPNPRDFGLLPDSLESPHFTAPDPDWMNPYSLPYTWNGSLLGPSFARATLPGVSSSQDAYPLPDEPLDPHAFSQPSMLISNYP</sequence>